<dbReference type="GO" id="GO:0043565">
    <property type="term" value="F:sequence-specific DNA binding"/>
    <property type="evidence" value="ECO:0007669"/>
    <property type="project" value="TreeGrafter"/>
</dbReference>
<dbReference type="Gene3D" id="1.10.10.10">
    <property type="entry name" value="Winged helix-like DNA-binding domain superfamily/Winged helix DNA-binding domain"/>
    <property type="match status" value="1"/>
</dbReference>
<keyword evidence="2" id="KW-0805">Transcription regulation</keyword>
<dbReference type="PANTHER" id="PTHR30537">
    <property type="entry name" value="HTH-TYPE TRANSCRIPTIONAL REGULATOR"/>
    <property type="match status" value="1"/>
</dbReference>
<keyword evidence="7" id="KW-1185">Reference proteome</keyword>
<comment type="caution">
    <text evidence="6">The sequence shown here is derived from an EMBL/GenBank/DDBJ whole genome shotgun (WGS) entry which is preliminary data.</text>
</comment>
<accession>A0A3L7AJS2</accession>
<protein>
    <submittedName>
        <fullName evidence="6">Transcriptional regulator GcvA</fullName>
    </submittedName>
</protein>
<dbReference type="PROSITE" id="PS50931">
    <property type="entry name" value="HTH_LYSR"/>
    <property type="match status" value="1"/>
</dbReference>
<name>A0A3L7AJS2_9HYPH</name>
<evidence type="ECO:0000256" key="2">
    <source>
        <dbReference type="ARBA" id="ARBA00023015"/>
    </source>
</evidence>
<evidence type="ECO:0000256" key="3">
    <source>
        <dbReference type="ARBA" id="ARBA00023125"/>
    </source>
</evidence>
<dbReference type="InterPro" id="IPR000847">
    <property type="entry name" value="LysR_HTH_N"/>
</dbReference>
<dbReference type="EMBL" id="RCTF01000004">
    <property type="protein sequence ID" value="RLP79970.1"/>
    <property type="molecule type" value="Genomic_DNA"/>
</dbReference>
<dbReference type="Pfam" id="PF00126">
    <property type="entry name" value="HTH_1"/>
    <property type="match status" value="1"/>
</dbReference>
<evidence type="ECO:0000256" key="1">
    <source>
        <dbReference type="ARBA" id="ARBA00009437"/>
    </source>
</evidence>
<dbReference type="Pfam" id="PF03466">
    <property type="entry name" value="LysR_substrate"/>
    <property type="match status" value="1"/>
</dbReference>
<dbReference type="CDD" id="cd08432">
    <property type="entry name" value="PBP2_GcdR_TrpI_HvrB_AmpR_like"/>
    <property type="match status" value="1"/>
</dbReference>
<dbReference type="InterPro" id="IPR036390">
    <property type="entry name" value="WH_DNA-bd_sf"/>
</dbReference>
<dbReference type="AlphaFoldDB" id="A0A3L7AJS2"/>
<comment type="similarity">
    <text evidence="1">Belongs to the LysR transcriptional regulatory family.</text>
</comment>
<dbReference type="GO" id="GO:0006351">
    <property type="term" value="P:DNA-templated transcription"/>
    <property type="evidence" value="ECO:0007669"/>
    <property type="project" value="TreeGrafter"/>
</dbReference>
<dbReference type="InterPro" id="IPR005119">
    <property type="entry name" value="LysR_subst-bd"/>
</dbReference>
<evidence type="ECO:0000313" key="7">
    <source>
        <dbReference type="Proteomes" id="UP000269692"/>
    </source>
</evidence>
<feature type="domain" description="HTH lysR-type" evidence="5">
    <location>
        <begin position="9"/>
        <end position="66"/>
    </location>
</feature>
<dbReference type="GO" id="GO:0003700">
    <property type="term" value="F:DNA-binding transcription factor activity"/>
    <property type="evidence" value="ECO:0007669"/>
    <property type="project" value="InterPro"/>
</dbReference>
<dbReference type="OrthoDB" id="9793571at2"/>
<dbReference type="SUPFAM" id="SSF46785">
    <property type="entry name" value="Winged helix' DNA-binding domain"/>
    <property type="match status" value="1"/>
</dbReference>
<keyword evidence="4" id="KW-0804">Transcription</keyword>
<evidence type="ECO:0000259" key="5">
    <source>
        <dbReference type="PROSITE" id="PS50931"/>
    </source>
</evidence>
<proteinExistence type="inferred from homology"/>
<dbReference type="Proteomes" id="UP000269692">
    <property type="component" value="Unassembled WGS sequence"/>
</dbReference>
<dbReference type="RefSeq" id="WP_121622474.1">
    <property type="nucleotide sequence ID" value="NZ_JACIIW010000002.1"/>
</dbReference>
<evidence type="ECO:0000256" key="4">
    <source>
        <dbReference type="ARBA" id="ARBA00023163"/>
    </source>
</evidence>
<dbReference type="Gene3D" id="3.40.190.10">
    <property type="entry name" value="Periplasmic binding protein-like II"/>
    <property type="match status" value="2"/>
</dbReference>
<dbReference type="InterPro" id="IPR036388">
    <property type="entry name" value="WH-like_DNA-bd_sf"/>
</dbReference>
<reference evidence="6 7" key="1">
    <citation type="submission" date="2018-10" db="EMBL/GenBank/DDBJ databases">
        <title>Xanthobacter tagetidis genome sequencing and assembly.</title>
        <authorList>
            <person name="Maclea K.S."/>
            <person name="Goen A.E."/>
            <person name="Fatima S.A."/>
        </authorList>
    </citation>
    <scope>NUCLEOTIDE SEQUENCE [LARGE SCALE GENOMIC DNA]</scope>
    <source>
        <strain evidence="6 7">ATCC 700314</strain>
    </source>
</reference>
<dbReference type="PRINTS" id="PR00039">
    <property type="entry name" value="HTHLYSR"/>
</dbReference>
<dbReference type="PANTHER" id="PTHR30537:SF74">
    <property type="entry name" value="HTH-TYPE TRANSCRIPTIONAL REGULATOR TRPI"/>
    <property type="match status" value="1"/>
</dbReference>
<dbReference type="InterPro" id="IPR058163">
    <property type="entry name" value="LysR-type_TF_proteobact-type"/>
</dbReference>
<keyword evidence="3" id="KW-0238">DNA-binding</keyword>
<organism evidence="6 7">
    <name type="scientific">Xanthobacter tagetidis</name>
    <dbReference type="NCBI Taxonomy" id="60216"/>
    <lineage>
        <taxon>Bacteria</taxon>
        <taxon>Pseudomonadati</taxon>
        <taxon>Pseudomonadota</taxon>
        <taxon>Alphaproteobacteria</taxon>
        <taxon>Hyphomicrobiales</taxon>
        <taxon>Xanthobacteraceae</taxon>
        <taxon>Xanthobacter</taxon>
    </lineage>
</organism>
<dbReference type="NCBIfam" id="NF008352">
    <property type="entry name" value="PRK11139.1"/>
    <property type="match status" value="1"/>
</dbReference>
<dbReference type="SUPFAM" id="SSF53850">
    <property type="entry name" value="Periplasmic binding protein-like II"/>
    <property type="match status" value="1"/>
</dbReference>
<gene>
    <name evidence="6" type="primary">gcvA</name>
    <name evidence="6" type="ORF">D9R14_06320</name>
</gene>
<evidence type="ECO:0000313" key="6">
    <source>
        <dbReference type="EMBL" id="RLP79970.1"/>
    </source>
</evidence>
<sequence>MSRPHRRLLPLNQLRAFEAAARHCSFTKAAEELGVTQGAVSRHIRALELRLGFPLFTRTAQGLQLSHGSRVFAQSLEDAYVRIARATDNLIATHTHSVLTVRGYTTFFIRWLIPRLPEFQRRHPEIEVRLVAASDPVDFDRDAVDVGIRYGRGQWPHWNCDLLFLDELSPICSPDYFAQRDSSSPQALLRGSTLLHHNLRPSDWAEWYRCANLAEEQKDNLYFEDLSIVYECARANLGIAIGQRSYVEDDLRSGRLVEPFGTVLRRDLGYYLVTPRERADAPKIQVFRAWLAQASHRSVGALPQAEVSSPSV</sequence>